<dbReference type="AlphaFoldDB" id="A0A9W4SRG4"/>
<organism evidence="1 2">
    <name type="scientific">Funneliformis geosporum</name>
    <dbReference type="NCBI Taxonomy" id="1117311"/>
    <lineage>
        <taxon>Eukaryota</taxon>
        <taxon>Fungi</taxon>
        <taxon>Fungi incertae sedis</taxon>
        <taxon>Mucoromycota</taxon>
        <taxon>Glomeromycotina</taxon>
        <taxon>Glomeromycetes</taxon>
        <taxon>Glomerales</taxon>
        <taxon>Glomeraceae</taxon>
        <taxon>Funneliformis</taxon>
    </lineage>
</organism>
<gene>
    <name evidence="1" type="ORF">FWILDA_LOCUS8472</name>
</gene>
<sequence length="87" mass="10059">GYNTAFVKDTSIIVSELLHESFSKLNGLIHKLEILIFIILLEKDINTFLSDPENIVQLRLPGTIVKELENYDYMETESNCIFEGYFN</sequence>
<name>A0A9W4SRG4_9GLOM</name>
<comment type="caution">
    <text evidence="1">The sequence shown here is derived from an EMBL/GenBank/DDBJ whole genome shotgun (WGS) entry which is preliminary data.</text>
</comment>
<accession>A0A9W4SRG4</accession>
<protein>
    <submittedName>
        <fullName evidence="1">15667_t:CDS:1</fullName>
    </submittedName>
</protein>
<dbReference type="Proteomes" id="UP001153678">
    <property type="component" value="Unassembled WGS sequence"/>
</dbReference>
<keyword evidence="2" id="KW-1185">Reference proteome</keyword>
<proteinExistence type="predicted"/>
<evidence type="ECO:0000313" key="2">
    <source>
        <dbReference type="Proteomes" id="UP001153678"/>
    </source>
</evidence>
<evidence type="ECO:0000313" key="1">
    <source>
        <dbReference type="EMBL" id="CAI2178212.1"/>
    </source>
</evidence>
<reference evidence="1" key="1">
    <citation type="submission" date="2022-08" db="EMBL/GenBank/DDBJ databases">
        <authorList>
            <person name="Kallberg Y."/>
            <person name="Tangrot J."/>
            <person name="Rosling A."/>
        </authorList>
    </citation>
    <scope>NUCLEOTIDE SEQUENCE</scope>
    <source>
        <strain evidence="1">Wild A</strain>
    </source>
</reference>
<feature type="non-terminal residue" evidence="1">
    <location>
        <position position="1"/>
    </location>
</feature>
<dbReference type="EMBL" id="CAMKVN010001815">
    <property type="protein sequence ID" value="CAI2178212.1"/>
    <property type="molecule type" value="Genomic_DNA"/>
</dbReference>